<sequence>MIVPSILNANLLNLKTDLQELENLDIEMIHVDIMDGNFVPNISFGSSFVEAIAQETTLKQDIHLMVQNPERIIDQLLEIQPAGITFHYEATHDSFRLLEKIKSKGVKAGIALNPGTSYEAIEAAIMAADRVLVMTVNPGFGGQSFIKPMLHKVRKLDLTKQINQYSYQIEVDGGVNEQTIALCRDAGADEFVVGSYIFNETDLTKPVSKLRNILGSEQ</sequence>
<evidence type="ECO:0000313" key="15">
    <source>
        <dbReference type="EMBL" id="BDR56091.1"/>
    </source>
</evidence>
<comment type="cofactor">
    <cofactor evidence="2">
        <name>Mn(2+)</name>
        <dbReference type="ChEBI" id="CHEBI:29035"/>
    </cofactor>
</comment>
<dbReference type="NCBIfam" id="NF004076">
    <property type="entry name" value="PRK05581.1-4"/>
    <property type="match status" value="1"/>
</dbReference>
<evidence type="ECO:0000256" key="7">
    <source>
        <dbReference type="ARBA" id="ARBA00013188"/>
    </source>
</evidence>
<feature type="binding site" evidence="14">
    <location>
        <position position="174"/>
    </location>
    <ligand>
        <name>substrate</name>
    </ligand>
</feature>
<feature type="binding site" evidence="14">
    <location>
        <position position="63"/>
    </location>
    <ligand>
        <name>substrate</name>
    </ligand>
</feature>
<evidence type="ECO:0000256" key="1">
    <source>
        <dbReference type="ARBA" id="ARBA00001782"/>
    </source>
</evidence>
<dbReference type="Gene3D" id="3.20.20.70">
    <property type="entry name" value="Aldolase class I"/>
    <property type="match status" value="1"/>
</dbReference>
<feature type="binding site" evidence="14">
    <location>
        <begin position="139"/>
        <end position="142"/>
    </location>
    <ligand>
        <name>substrate</name>
    </ligand>
</feature>
<name>A0AAU9CUM0_9LACO</name>
<keyword evidence="13" id="KW-0862">Zinc</keyword>
<keyword evidence="11" id="KW-0119">Carbohydrate metabolism</keyword>
<accession>A0AAU9CUM0</accession>
<dbReference type="AlphaFoldDB" id="A0AAU9CUM0"/>
<comment type="cofactor">
    <cofactor evidence="13">
        <name>a divalent metal cation</name>
        <dbReference type="ChEBI" id="CHEBI:60240"/>
    </cofactor>
    <text evidence="13">Binds 1 divalent metal cation per subunit.</text>
</comment>
<dbReference type="InterPro" id="IPR000056">
    <property type="entry name" value="Ribul_P_3_epim-like"/>
</dbReference>
<comment type="similarity">
    <text evidence="6 11">Belongs to the ribulose-phosphate 3-epimerase family.</text>
</comment>
<feature type="binding site" evidence="13">
    <location>
        <position position="30"/>
    </location>
    <ligand>
        <name>a divalent metal cation</name>
        <dbReference type="ChEBI" id="CHEBI:60240"/>
    </ligand>
</feature>
<dbReference type="Pfam" id="PF00834">
    <property type="entry name" value="Ribul_P_3_epim"/>
    <property type="match status" value="1"/>
</dbReference>
<dbReference type="EC" id="5.1.3.1" evidence="7 10"/>
<evidence type="ECO:0000256" key="4">
    <source>
        <dbReference type="ARBA" id="ARBA00001947"/>
    </source>
</evidence>
<dbReference type="SUPFAM" id="SSF51366">
    <property type="entry name" value="Ribulose-phoshate binding barrel"/>
    <property type="match status" value="1"/>
</dbReference>
<dbReference type="PANTHER" id="PTHR11749">
    <property type="entry name" value="RIBULOSE-5-PHOSPHATE-3-EPIMERASE"/>
    <property type="match status" value="1"/>
</dbReference>
<dbReference type="FunFam" id="3.20.20.70:FF:000004">
    <property type="entry name" value="Ribulose-phosphate 3-epimerase"/>
    <property type="match status" value="1"/>
</dbReference>
<dbReference type="GO" id="GO:0046872">
    <property type="term" value="F:metal ion binding"/>
    <property type="evidence" value="ECO:0007669"/>
    <property type="project" value="UniProtKB-KW"/>
</dbReference>
<dbReference type="NCBIfam" id="TIGR01163">
    <property type="entry name" value="rpe"/>
    <property type="match status" value="1"/>
</dbReference>
<keyword evidence="8 13" id="KW-0479">Metal-binding</keyword>
<evidence type="ECO:0000256" key="6">
    <source>
        <dbReference type="ARBA" id="ARBA00009541"/>
    </source>
</evidence>
<dbReference type="EMBL" id="AP026801">
    <property type="protein sequence ID" value="BDR56091.1"/>
    <property type="molecule type" value="Genomic_DNA"/>
</dbReference>
<protein>
    <recommendedName>
        <fullName evidence="7 10">Ribulose-phosphate 3-epimerase</fullName>
        <ecNumber evidence="7 10">5.1.3.1</ecNumber>
    </recommendedName>
</protein>
<dbReference type="PROSITE" id="PS01086">
    <property type="entry name" value="RIBUL_P_3_EPIMER_2"/>
    <property type="match status" value="1"/>
</dbReference>
<dbReference type="GO" id="GO:0005737">
    <property type="term" value="C:cytoplasm"/>
    <property type="evidence" value="ECO:0007669"/>
    <property type="project" value="UniProtKB-ARBA"/>
</dbReference>
<feature type="binding site" evidence="14">
    <location>
        <position position="5"/>
    </location>
    <ligand>
        <name>substrate</name>
    </ligand>
</feature>
<evidence type="ECO:0000256" key="9">
    <source>
        <dbReference type="ARBA" id="ARBA00023235"/>
    </source>
</evidence>
<feature type="active site" description="Proton acceptor" evidence="12">
    <location>
        <position position="32"/>
    </location>
</feature>
<comment type="cofactor">
    <cofactor evidence="5">
        <name>Fe(2+)</name>
        <dbReference type="ChEBI" id="CHEBI:29033"/>
    </cofactor>
</comment>
<dbReference type="RefSeq" id="WP_317697949.1">
    <property type="nucleotide sequence ID" value="NZ_AP026801.1"/>
</dbReference>
<evidence type="ECO:0000256" key="3">
    <source>
        <dbReference type="ARBA" id="ARBA00001941"/>
    </source>
</evidence>
<evidence type="ECO:0000256" key="11">
    <source>
        <dbReference type="PIRNR" id="PIRNR001461"/>
    </source>
</evidence>
<dbReference type="InterPro" id="IPR026019">
    <property type="entry name" value="Ribul_P_3_epim"/>
</dbReference>
<dbReference type="InterPro" id="IPR011060">
    <property type="entry name" value="RibuloseP-bd_barrel"/>
</dbReference>
<feature type="active site" description="Proton donor" evidence="12">
    <location>
        <position position="172"/>
    </location>
</feature>
<dbReference type="KEGG" id="xak:KIMC2_06530"/>
<dbReference type="Proteomes" id="UP001321804">
    <property type="component" value="Chromosome"/>
</dbReference>
<feature type="binding site" evidence="13">
    <location>
        <position position="63"/>
    </location>
    <ligand>
        <name>a divalent metal cation</name>
        <dbReference type="ChEBI" id="CHEBI:60240"/>
    </ligand>
</feature>
<evidence type="ECO:0000256" key="8">
    <source>
        <dbReference type="ARBA" id="ARBA00022723"/>
    </source>
</evidence>
<evidence type="ECO:0000256" key="10">
    <source>
        <dbReference type="NCBIfam" id="TIGR01163"/>
    </source>
</evidence>
<dbReference type="InterPro" id="IPR013785">
    <property type="entry name" value="Aldolase_TIM"/>
</dbReference>
<feature type="binding site" evidence="14">
    <location>
        <begin position="194"/>
        <end position="195"/>
    </location>
    <ligand>
        <name>substrate</name>
    </ligand>
</feature>
<organism evidence="15 16">
    <name type="scientific">Xylocopilactobacillus apis</name>
    <dbReference type="NCBI Taxonomy" id="2932183"/>
    <lineage>
        <taxon>Bacteria</taxon>
        <taxon>Bacillati</taxon>
        <taxon>Bacillota</taxon>
        <taxon>Bacilli</taxon>
        <taxon>Lactobacillales</taxon>
        <taxon>Lactobacillaceae</taxon>
        <taxon>Xylocopilactobacillus</taxon>
    </lineage>
</organism>
<comment type="cofactor">
    <cofactor evidence="4">
        <name>Zn(2+)</name>
        <dbReference type="ChEBI" id="CHEBI:29105"/>
    </cofactor>
</comment>
<proteinExistence type="inferred from homology"/>
<evidence type="ECO:0000256" key="13">
    <source>
        <dbReference type="PIRSR" id="PIRSR001461-2"/>
    </source>
</evidence>
<feature type="binding site" evidence="13">
    <location>
        <position position="32"/>
    </location>
    <ligand>
        <name>a divalent metal cation</name>
        <dbReference type="ChEBI" id="CHEBI:60240"/>
    </ligand>
</feature>
<feature type="binding site" evidence="13">
    <location>
        <position position="172"/>
    </location>
    <ligand>
        <name>a divalent metal cation</name>
        <dbReference type="ChEBI" id="CHEBI:60240"/>
    </ligand>
</feature>
<dbReference type="PIRSF" id="PIRSF001461">
    <property type="entry name" value="RPE"/>
    <property type="match status" value="1"/>
</dbReference>
<keyword evidence="9 11" id="KW-0413">Isomerase</keyword>
<evidence type="ECO:0000256" key="5">
    <source>
        <dbReference type="ARBA" id="ARBA00001954"/>
    </source>
</evidence>
<dbReference type="PROSITE" id="PS01085">
    <property type="entry name" value="RIBUL_P_3_EPIMER_1"/>
    <property type="match status" value="1"/>
</dbReference>
<evidence type="ECO:0000313" key="16">
    <source>
        <dbReference type="Proteomes" id="UP001321804"/>
    </source>
</evidence>
<keyword evidence="13" id="KW-0464">Manganese</keyword>
<comment type="catalytic activity">
    <reaction evidence="1 11">
        <text>D-ribulose 5-phosphate = D-xylulose 5-phosphate</text>
        <dbReference type="Rhea" id="RHEA:13677"/>
        <dbReference type="ChEBI" id="CHEBI:57737"/>
        <dbReference type="ChEBI" id="CHEBI:58121"/>
        <dbReference type="EC" id="5.1.3.1"/>
    </reaction>
</comment>
<evidence type="ECO:0000256" key="12">
    <source>
        <dbReference type="PIRSR" id="PIRSR001461-1"/>
    </source>
</evidence>
<comment type="cofactor">
    <cofactor evidence="3">
        <name>Co(2+)</name>
        <dbReference type="ChEBI" id="CHEBI:48828"/>
    </cofactor>
</comment>
<keyword evidence="16" id="KW-1185">Reference proteome</keyword>
<dbReference type="CDD" id="cd00429">
    <property type="entry name" value="RPE"/>
    <property type="match status" value="1"/>
</dbReference>
<evidence type="ECO:0000256" key="2">
    <source>
        <dbReference type="ARBA" id="ARBA00001936"/>
    </source>
</evidence>
<dbReference type="GO" id="GO:0004750">
    <property type="term" value="F:D-ribulose-phosphate 3-epimerase activity"/>
    <property type="evidence" value="ECO:0007669"/>
    <property type="project" value="UniProtKB-UniRule"/>
</dbReference>
<gene>
    <name evidence="15" type="primary">rpe_2</name>
    <name evidence="15" type="ORF">KIMC2_06530</name>
</gene>
<keyword evidence="13" id="KW-0170">Cobalt</keyword>
<dbReference type="GO" id="GO:0006098">
    <property type="term" value="P:pentose-phosphate shunt"/>
    <property type="evidence" value="ECO:0007669"/>
    <property type="project" value="UniProtKB-UniRule"/>
</dbReference>
<reference evidence="15 16" key="1">
    <citation type="journal article" date="2023" name="Microbiol. Spectr.">
        <title>Symbiosis of Carpenter Bees with Uncharacterized Lactic Acid Bacteria Showing NAD Auxotrophy.</title>
        <authorList>
            <person name="Kawasaki S."/>
            <person name="Ozawa K."/>
            <person name="Mori T."/>
            <person name="Yamamoto A."/>
            <person name="Ito M."/>
            <person name="Ohkuma M."/>
            <person name="Sakamoto M."/>
            <person name="Matsutani M."/>
        </authorList>
    </citation>
    <scope>NUCLEOTIDE SEQUENCE [LARGE SCALE GENOMIC DNA]</scope>
    <source>
        <strain evidence="15 16">KimC2</strain>
    </source>
</reference>
<evidence type="ECO:0000256" key="14">
    <source>
        <dbReference type="PIRSR" id="PIRSR001461-3"/>
    </source>
</evidence>
<dbReference type="GO" id="GO:0005975">
    <property type="term" value="P:carbohydrate metabolic process"/>
    <property type="evidence" value="ECO:0007669"/>
    <property type="project" value="InterPro"/>
</dbReference>